<keyword evidence="4 5" id="KW-0472">Membrane</keyword>
<comment type="caution">
    <text evidence="7">The sequence shown here is derived from an EMBL/GenBank/DDBJ whole genome shotgun (WGS) entry which is preliminary data.</text>
</comment>
<feature type="transmembrane region" description="Helical" evidence="5">
    <location>
        <begin position="179"/>
        <end position="200"/>
    </location>
</feature>
<keyword evidence="2 5" id="KW-0812">Transmembrane</keyword>
<feature type="transmembrane region" description="Helical" evidence="5">
    <location>
        <begin position="449"/>
        <end position="468"/>
    </location>
</feature>
<feature type="transmembrane region" description="Helical" evidence="5">
    <location>
        <begin position="253"/>
        <end position="280"/>
    </location>
</feature>
<feature type="transmembrane region" description="Helical" evidence="5">
    <location>
        <begin position="221"/>
        <end position="247"/>
    </location>
</feature>
<organism evidence="7 8">
    <name type="scientific">Duganella fentianensis</name>
    <dbReference type="NCBI Taxonomy" id="2692177"/>
    <lineage>
        <taxon>Bacteria</taxon>
        <taxon>Pseudomonadati</taxon>
        <taxon>Pseudomonadota</taxon>
        <taxon>Betaproteobacteria</taxon>
        <taxon>Burkholderiales</taxon>
        <taxon>Oxalobacteraceae</taxon>
        <taxon>Telluria group</taxon>
        <taxon>Duganella</taxon>
    </lineage>
</organism>
<name>A0A845I6Y6_9BURK</name>
<feature type="transmembrane region" description="Helical" evidence="5">
    <location>
        <begin position="423"/>
        <end position="443"/>
    </location>
</feature>
<feature type="transmembrane region" description="Helical" evidence="5">
    <location>
        <begin position="146"/>
        <end position="167"/>
    </location>
</feature>
<feature type="domain" description="O-antigen ligase-related" evidence="6">
    <location>
        <begin position="258"/>
        <end position="400"/>
    </location>
</feature>
<evidence type="ECO:0000256" key="3">
    <source>
        <dbReference type="ARBA" id="ARBA00022989"/>
    </source>
</evidence>
<accession>A0A845I6Y6</accession>
<dbReference type="InterPro" id="IPR007016">
    <property type="entry name" value="O-antigen_ligase-rel_domated"/>
</dbReference>
<feature type="transmembrane region" description="Helical" evidence="5">
    <location>
        <begin position="384"/>
        <end position="403"/>
    </location>
</feature>
<dbReference type="AlphaFoldDB" id="A0A845I6Y6"/>
<dbReference type="RefSeq" id="WP_161036742.1">
    <property type="nucleotide sequence ID" value="NZ_WWCL01000004.1"/>
</dbReference>
<feature type="transmembrane region" description="Helical" evidence="5">
    <location>
        <begin position="78"/>
        <end position="99"/>
    </location>
</feature>
<feature type="transmembrane region" description="Helical" evidence="5">
    <location>
        <begin position="39"/>
        <end position="66"/>
    </location>
</feature>
<evidence type="ECO:0000313" key="8">
    <source>
        <dbReference type="Proteomes" id="UP000444316"/>
    </source>
</evidence>
<keyword evidence="3 5" id="KW-1133">Transmembrane helix</keyword>
<evidence type="ECO:0000313" key="7">
    <source>
        <dbReference type="EMBL" id="MYN47378.1"/>
    </source>
</evidence>
<dbReference type="PANTHER" id="PTHR37422">
    <property type="entry name" value="TEICHURONIC ACID BIOSYNTHESIS PROTEIN TUAE"/>
    <property type="match status" value="1"/>
</dbReference>
<feature type="transmembrane region" description="Helical" evidence="5">
    <location>
        <begin position="292"/>
        <end position="309"/>
    </location>
</feature>
<evidence type="ECO:0000256" key="4">
    <source>
        <dbReference type="ARBA" id="ARBA00023136"/>
    </source>
</evidence>
<evidence type="ECO:0000256" key="5">
    <source>
        <dbReference type="SAM" id="Phobius"/>
    </source>
</evidence>
<keyword evidence="8" id="KW-1185">Reference proteome</keyword>
<sequence>MGYSVKKAKSSHWVAMLIGLTLAVVFGLIGAVADGWLALLLFAPIIPVALVLADFRIGAVLLMVLLPLQNSPLLPNFTGFNIINFIVLGTMVSMYLSYFGGKVKFFRISKVYWWAYLLPIFVGAAIGVMHLGNVPNIDDFILYQTPFKYLIGMIIKPLFTLLVAWMVGVAVTRSKRPELFLVPLVLTAVMPAILVIVFVFRNGLSLAMLASEHQRGLLSSLGMHANGFGQFFGLGFILLLFLFPVVTQLRHRIWLTISLALVTLALLMTFSRGGYVVALVGMLSFLFIQRRLRYAVVLACFAVAAAFLAPDAVVGRVTTGLNASATSKMKAGKVDELTAGRVWIWGQVVPEIARSPVWGRGVGSIAWSEPVQRGLLFYIHPHNMFLRLLMDLGLLGFMVMAYFTRYLFRQLRAVGKIPGQSPYVVALAQGMVIVLLGILVSGMSGGHYIAGPETVIFWMGLGVLLPFLPRPAKRGSAAVTQPEVDSRVSTGSRTAG</sequence>
<dbReference type="PANTHER" id="PTHR37422:SF13">
    <property type="entry name" value="LIPOPOLYSACCHARIDE BIOSYNTHESIS PROTEIN PA4999-RELATED"/>
    <property type="match status" value="1"/>
</dbReference>
<evidence type="ECO:0000259" key="6">
    <source>
        <dbReference type="Pfam" id="PF04932"/>
    </source>
</evidence>
<proteinExistence type="predicted"/>
<feature type="transmembrane region" description="Helical" evidence="5">
    <location>
        <begin position="12"/>
        <end position="33"/>
    </location>
</feature>
<dbReference type="Proteomes" id="UP000444316">
    <property type="component" value="Unassembled WGS sequence"/>
</dbReference>
<comment type="subcellular location">
    <subcellularLocation>
        <location evidence="1">Membrane</location>
        <topology evidence="1">Multi-pass membrane protein</topology>
    </subcellularLocation>
</comment>
<evidence type="ECO:0000256" key="1">
    <source>
        <dbReference type="ARBA" id="ARBA00004141"/>
    </source>
</evidence>
<dbReference type="Pfam" id="PF04932">
    <property type="entry name" value="Wzy_C"/>
    <property type="match status" value="1"/>
</dbReference>
<dbReference type="InterPro" id="IPR051533">
    <property type="entry name" value="WaaL-like"/>
</dbReference>
<evidence type="ECO:0000256" key="2">
    <source>
        <dbReference type="ARBA" id="ARBA00022692"/>
    </source>
</evidence>
<gene>
    <name evidence="7" type="ORF">GTP23_20245</name>
</gene>
<protein>
    <recommendedName>
        <fullName evidence="6">O-antigen ligase-related domain-containing protein</fullName>
    </recommendedName>
</protein>
<reference evidence="7" key="1">
    <citation type="submission" date="2019-12" db="EMBL/GenBank/DDBJ databases">
        <title>Novel species isolated from a subtropical stream in China.</title>
        <authorList>
            <person name="Lu H."/>
        </authorList>
    </citation>
    <scope>NUCLEOTIDE SEQUENCE [LARGE SCALE GENOMIC DNA]</scope>
    <source>
        <strain evidence="7">FT93W</strain>
    </source>
</reference>
<feature type="transmembrane region" description="Helical" evidence="5">
    <location>
        <begin position="111"/>
        <end position="134"/>
    </location>
</feature>
<dbReference type="EMBL" id="WWCL01000004">
    <property type="protein sequence ID" value="MYN47378.1"/>
    <property type="molecule type" value="Genomic_DNA"/>
</dbReference>
<dbReference type="GO" id="GO:0016020">
    <property type="term" value="C:membrane"/>
    <property type="evidence" value="ECO:0007669"/>
    <property type="project" value="UniProtKB-SubCell"/>
</dbReference>